<evidence type="ECO:0000313" key="2">
    <source>
        <dbReference type="Proteomes" id="UP000248616"/>
    </source>
</evidence>
<proteinExistence type="predicted"/>
<comment type="caution">
    <text evidence="1">The sequence shown here is derived from an EMBL/GenBank/DDBJ whole genome shotgun (WGS) entry which is preliminary data.</text>
</comment>
<keyword evidence="2" id="KW-1185">Reference proteome</keyword>
<name>A0A2W7CJ68_9HYPH</name>
<sequence length="115" mass="12908">MTTRLLPALHEGHAPIHLHGAFYEALEAYQTWTPGTDEPQVEFENHMIPISSVFGRMRTCTDMLPWRIEADVLDIVGDALISSGERAITYADAALVLRALCVKRLRGDDYVRLAQ</sequence>
<organism evidence="1 2">
    <name type="scientific">Mesorhizobium kowhaii</name>
    <dbReference type="NCBI Taxonomy" id="1300272"/>
    <lineage>
        <taxon>Bacteria</taxon>
        <taxon>Pseudomonadati</taxon>
        <taxon>Pseudomonadota</taxon>
        <taxon>Alphaproteobacteria</taxon>
        <taxon>Hyphomicrobiales</taxon>
        <taxon>Phyllobacteriaceae</taxon>
        <taxon>Mesorhizobium</taxon>
    </lineage>
</organism>
<gene>
    <name evidence="1" type="ORF">B5V02_37000</name>
</gene>
<dbReference type="EMBL" id="MZXV01000080">
    <property type="protein sequence ID" value="PZV33859.1"/>
    <property type="molecule type" value="Genomic_DNA"/>
</dbReference>
<dbReference type="OrthoDB" id="8299238at2"/>
<protein>
    <submittedName>
        <fullName evidence="1">Uncharacterized protein</fullName>
    </submittedName>
</protein>
<accession>A0A2W7CJ68</accession>
<dbReference type="RefSeq" id="WP_111548915.1">
    <property type="nucleotide sequence ID" value="NZ_MZXV01000080.1"/>
</dbReference>
<dbReference type="Proteomes" id="UP000248616">
    <property type="component" value="Unassembled WGS sequence"/>
</dbReference>
<dbReference type="AlphaFoldDB" id="A0A2W7CJ68"/>
<reference evidence="2" key="1">
    <citation type="submission" date="2017-03" db="EMBL/GenBank/DDBJ databases">
        <authorList>
            <person name="Safronova V.I."/>
            <person name="Sazanova A.L."/>
            <person name="Chirak E.R."/>
        </authorList>
    </citation>
    <scope>NUCLEOTIDE SEQUENCE [LARGE SCALE GENOMIC DNA]</scope>
    <source>
        <strain evidence="2">Ach-343</strain>
    </source>
</reference>
<evidence type="ECO:0000313" key="1">
    <source>
        <dbReference type="EMBL" id="PZV33859.1"/>
    </source>
</evidence>